<evidence type="ECO:0000259" key="2">
    <source>
        <dbReference type="Pfam" id="PF11799"/>
    </source>
</evidence>
<comment type="caution">
    <text evidence="3">The sequence shown here is derived from an EMBL/GenBank/DDBJ whole genome shotgun (WGS) entry which is preliminary data.</text>
</comment>
<dbReference type="GO" id="GO:0003684">
    <property type="term" value="F:damaged DNA binding"/>
    <property type="evidence" value="ECO:0007669"/>
    <property type="project" value="InterPro"/>
</dbReference>
<dbReference type="PANTHER" id="PTHR35369">
    <property type="entry name" value="BLR3025 PROTEIN-RELATED"/>
    <property type="match status" value="1"/>
</dbReference>
<name>A0A9C9NK56_9HYPH</name>
<dbReference type="Pfam" id="PF11799">
    <property type="entry name" value="IMS_C"/>
    <property type="match status" value="1"/>
</dbReference>
<dbReference type="InterPro" id="IPR050356">
    <property type="entry name" value="SulA_CellDiv_inhibitor"/>
</dbReference>
<organism evidence="3 4">
    <name type="scientific">Aurantimonas coralicida</name>
    <dbReference type="NCBI Taxonomy" id="182270"/>
    <lineage>
        <taxon>Bacteria</taxon>
        <taxon>Pseudomonadati</taxon>
        <taxon>Pseudomonadota</taxon>
        <taxon>Alphaproteobacteria</taxon>
        <taxon>Hyphomicrobiales</taxon>
        <taxon>Aurantimonadaceae</taxon>
        <taxon>Aurantimonas</taxon>
    </lineage>
</organism>
<keyword evidence="1" id="KW-0227">DNA damage</keyword>
<dbReference type="Proteomes" id="UP000885680">
    <property type="component" value="Unassembled WGS sequence"/>
</dbReference>
<evidence type="ECO:0000256" key="1">
    <source>
        <dbReference type="ARBA" id="ARBA00022763"/>
    </source>
</evidence>
<sequence length="543" mass="59304">MSDVSTRFAPSVQPRFLALSLPRLSTDRIRRETMGRSWRSSARRKEDAAATLMAPLALYETVANANRITAVCEWAEAGGLSPGVGLAEARARFPGLAIILADPPADARLLTALADWCDRYTPLVALDPPHGLVLDISGCAHLFGGEKALMDDLLARLFQQGFAASAVIASHAGTALTLVGPGVPRIVAAGEEQAAIAPLPVAALRLDASLAAMLRRLGLKTTGSLLSLPRAGLARRFGEDLLTRLDEAVGRVFRPISPRRPVPELAAERRLFEPISRVEDVERVLFLLAERLRDDLARRGVGARRLELSLFRVDGQVNRLAVGASRPVREPGHVQRLFRERMKGLGEEFDAGYGYDLVRLAVYEAAPMPDVQTDLSGADAAVDAFGGLIDRLGARLGEASVLRIDVADSHWPERAECWRPVNAGEAHGCAARQSPAPAGAPRPVRLLALPEPIEASFEVPDGAPLQFRWRRALHVVRRAEGPERIGAEWWRDAGEAARDYYRIEDADGRRFWLFRAGWADPAVDPEWQLPAPRPAWYLHGIFA</sequence>
<dbReference type="AlphaFoldDB" id="A0A9C9NK56"/>
<dbReference type="CDD" id="cd03468">
    <property type="entry name" value="PolY_like"/>
    <property type="match status" value="1"/>
</dbReference>
<feature type="domain" description="DNA polymerase Y-family little finger" evidence="2">
    <location>
        <begin position="266"/>
        <end position="375"/>
    </location>
</feature>
<dbReference type="InterPro" id="IPR017961">
    <property type="entry name" value="DNA_pol_Y-fam_little_finger"/>
</dbReference>
<dbReference type="EMBL" id="DRGN01000351">
    <property type="protein sequence ID" value="HEU03425.1"/>
    <property type="molecule type" value="Genomic_DNA"/>
</dbReference>
<protein>
    <submittedName>
        <fullName evidence="3">DNA polymerase Y family protein</fullName>
    </submittedName>
</protein>
<accession>A0A9C9NK56</accession>
<gene>
    <name evidence="3" type="ORF">ENH89_24575</name>
</gene>
<dbReference type="PANTHER" id="PTHR35369:SF2">
    <property type="entry name" value="BLR3025 PROTEIN"/>
    <property type="match status" value="1"/>
</dbReference>
<evidence type="ECO:0000313" key="4">
    <source>
        <dbReference type="Proteomes" id="UP000885680"/>
    </source>
</evidence>
<reference evidence="3" key="1">
    <citation type="journal article" date="2020" name="mSystems">
        <title>Genome- and Community-Level Interaction Insights into Carbon Utilization and Element Cycling Functions of Hydrothermarchaeota in Hydrothermal Sediment.</title>
        <authorList>
            <person name="Zhou Z."/>
            <person name="Liu Y."/>
            <person name="Xu W."/>
            <person name="Pan J."/>
            <person name="Luo Z.H."/>
            <person name="Li M."/>
        </authorList>
    </citation>
    <scope>NUCLEOTIDE SEQUENCE</scope>
    <source>
        <strain evidence="3">HyVt-347</strain>
    </source>
</reference>
<dbReference type="GO" id="GO:0006281">
    <property type="term" value="P:DNA repair"/>
    <property type="evidence" value="ECO:0007669"/>
    <property type="project" value="InterPro"/>
</dbReference>
<evidence type="ECO:0000313" key="3">
    <source>
        <dbReference type="EMBL" id="HEU03425.1"/>
    </source>
</evidence>
<dbReference type="InterPro" id="IPR043502">
    <property type="entry name" value="DNA/RNA_pol_sf"/>
</dbReference>
<dbReference type="SUPFAM" id="SSF56672">
    <property type="entry name" value="DNA/RNA polymerases"/>
    <property type="match status" value="1"/>
</dbReference>
<proteinExistence type="predicted"/>